<evidence type="ECO:0000313" key="3">
    <source>
        <dbReference type="Proteomes" id="UP000346198"/>
    </source>
</evidence>
<organism evidence="2 3">
    <name type="scientific">Pontiella sulfatireligans</name>
    <dbReference type="NCBI Taxonomy" id="2750658"/>
    <lineage>
        <taxon>Bacteria</taxon>
        <taxon>Pseudomonadati</taxon>
        <taxon>Kiritimatiellota</taxon>
        <taxon>Kiritimatiellia</taxon>
        <taxon>Kiritimatiellales</taxon>
        <taxon>Pontiellaceae</taxon>
        <taxon>Pontiella</taxon>
    </lineage>
</organism>
<dbReference type="AlphaFoldDB" id="A0A6C2UHC4"/>
<reference evidence="2 3" key="1">
    <citation type="submission" date="2019-04" db="EMBL/GenBank/DDBJ databases">
        <authorList>
            <person name="Van Vliet M D."/>
        </authorList>
    </citation>
    <scope>NUCLEOTIDE SEQUENCE [LARGE SCALE GENOMIC DNA]</scope>
    <source>
        <strain evidence="2 3">F21</strain>
    </source>
</reference>
<accession>A0A6C2UHC4</accession>
<evidence type="ECO:0008006" key="4">
    <source>
        <dbReference type="Google" id="ProtNLM"/>
    </source>
</evidence>
<evidence type="ECO:0000256" key="1">
    <source>
        <dbReference type="SAM" id="SignalP"/>
    </source>
</evidence>
<keyword evidence="3" id="KW-1185">Reference proteome</keyword>
<proteinExistence type="predicted"/>
<dbReference type="Proteomes" id="UP000346198">
    <property type="component" value="Unassembled WGS sequence"/>
</dbReference>
<protein>
    <recommendedName>
        <fullName evidence="4">PEP-CTERM protein-sorting domain-containing protein</fullName>
    </recommendedName>
</protein>
<dbReference type="EMBL" id="CAAHFH010000001">
    <property type="protein sequence ID" value="VGO19590.1"/>
    <property type="molecule type" value="Genomic_DNA"/>
</dbReference>
<feature type="signal peptide" evidence="1">
    <location>
        <begin position="1"/>
        <end position="18"/>
    </location>
</feature>
<keyword evidence="1" id="KW-0732">Signal</keyword>
<feature type="chain" id="PRO_5025442651" description="PEP-CTERM protein-sorting domain-containing protein" evidence="1">
    <location>
        <begin position="19"/>
        <end position="240"/>
    </location>
</feature>
<sequence>MKAALLGLVVCAAGQLQASVIAAWDFSNQATNAGSVAGWATIADTDLSAGTVSTDVIADGANYTLKAMAGYQGIYLLDVMTQGYVSQTGADTLLDVGNSTVGNDGFKLLNINKGDDRVAIFELAGLVEGQEYRIQAAGFITTKEGVSGRNITMEAAGKSAEVADQSYIDSNSNGKIYGSYSKYIDFTADPSGKTEISFWIDEASVSGISGLVVEAIPEPAAIGLFAGPLVGLLLLRRRLS</sequence>
<gene>
    <name evidence="2" type="ORF">SCARR_01649</name>
</gene>
<name>A0A6C2UHC4_9BACT</name>
<evidence type="ECO:0000313" key="2">
    <source>
        <dbReference type="EMBL" id="VGO19590.1"/>
    </source>
</evidence>